<evidence type="ECO:0000256" key="3">
    <source>
        <dbReference type="ARBA" id="ARBA00022490"/>
    </source>
</evidence>
<sequence>MEQVAQQFTDFYYSTFDADRSQLGSLYLTKQRPHSMLTFEGSQTQGAQGIVEKLVSLPFQKVQHKVDTRDAQPTGDGQSLVVLVTGMLLVDDGQNPLKFSQAFTLVPEGGSFYVFNDIFRLNYGKGDTVWASRTSQQPDLIMGVTVEPISPGDGKTFPKPGDTVDMHYVGTLQSNGSKFDSSRDRGQPFRTRIGVGQVIRGWDEGVPQLSLGQKARLVCSPDYAYGPRGFPPVIPPNSTLVFEVELLAINGKN</sequence>
<dbReference type="Gene3D" id="3.10.50.40">
    <property type="match status" value="1"/>
</dbReference>
<dbReference type="GO" id="GO:0006606">
    <property type="term" value="P:protein import into nucleus"/>
    <property type="evidence" value="ECO:0007669"/>
    <property type="project" value="UniProtKB-ARBA"/>
</dbReference>
<dbReference type="GO" id="GO:0003755">
    <property type="term" value="F:peptidyl-prolyl cis-trans isomerase activity"/>
    <property type="evidence" value="ECO:0007669"/>
    <property type="project" value="UniProtKB-KW"/>
</dbReference>
<evidence type="ECO:0000256" key="2">
    <source>
        <dbReference type="ARBA" id="ARBA00004496"/>
    </source>
</evidence>
<proteinExistence type="inferred from homology"/>
<keyword evidence="5 7" id="KW-0413">Isomerase</keyword>
<evidence type="ECO:0000256" key="5">
    <source>
        <dbReference type="ARBA" id="ARBA00023235"/>
    </source>
</evidence>
<evidence type="ECO:0000256" key="4">
    <source>
        <dbReference type="ARBA" id="ARBA00023110"/>
    </source>
</evidence>
<dbReference type="FunFam" id="3.10.450.50:FF:000005">
    <property type="entry name" value="Nuclear transport factor 2"/>
    <property type="match status" value="1"/>
</dbReference>
<dbReference type="InterPro" id="IPR050689">
    <property type="entry name" value="FKBP-type_PPIase"/>
</dbReference>
<dbReference type="PANTHER" id="PTHR10516">
    <property type="entry name" value="PEPTIDYL-PROLYL CIS-TRANS ISOMERASE"/>
    <property type="match status" value="1"/>
</dbReference>
<accession>A0AAF0J1V3</accession>
<protein>
    <recommendedName>
        <fullName evidence="7">peptidylprolyl isomerase</fullName>
        <ecNumber evidence="7">5.2.1.8</ecNumber>
    </recommendedName>
</protein>
<name>A0AAF0J1V3_9BASI</name>
<evidence type="ECO:0000313" key="11">
    <source>
        <dbReference type="Proteomes" id="UP001214415"/>
    </source>
</evidence>
<dbReference type="InterPro" id="IPR032710">
    <property type="entry name" value="NTF2-like_dom_sf"/>
</dbReference>
<comment type="similarity">
    <text evidence="6">Belongs to the FKBP-type PPIase family. FKBP1 subfamily.</text>
</comment>
<dbReference type="PROSITE" id="PS50059">
    <property type="entry name" value="FKBP_PPIASE"/>
    <property type="match status" value="1"/>
</dbReference>
<dbReference type="Proteomes" id="UP001214415">
    <property type="component" value="Chromosome 1"/>
</dbReference>
<evidence type="ECO:0000256" key="6">
    <source>
        <dbReference type="ARBA" id="ARBA00038106"/>
    </source>
</evidence>
<keyword evidence="3" id="KW-0963">Cytoplasm</keyword>
<dbReference type="GO" id="GO:0005737">
    <property type="term" value="C:cytoplasm"/>
    <property type="evidence" value="ECO:0007669"/>
    <property type="project" value="UniProtKB-SubCell"/>
</dbReference>
<evidence type="ECO:0000256" key="1">
    <source>
        <dbReference type="ARBA" id="ARBA00000971"/>
    </source>
</evidence>
<reference evidence="10" key="1">
    <citation type="submission" date="2023-03" db="EMBL/GenBank/DDBJ databases">
        <title>Mating type loci evolution in Malassezia.</title>
        <authorList>
            <person name="Coelho M.A."/>
        </authorList>
    </citation>
    <scope>NUCLEOTIDE SEQUENCE</scope>
    <source>
        <strain evidence="10">CBS 12830</strain>
    </source>
</reference>
<dbReference type="EMBL" id="CP119900">
    <property type="protein sequence ID" value="WFD21400.1"/>
    <property type="molecule type" value="Genomic_DNA"/>
</dbReference>
<feature type="domain" description="PPIase FKBP-type" evidence="8">
    <location>
        <begin position="161"/>
        <end position="250"/>
    </location>
</feature>
<dbReference type="InterPro" id="IPR046357">
    <property type="entry name" value="PPIase_dom_sf"/>
</dbReference>
<dbReference type="Pfam" id="PF02136">
    <property type="entry name" value="NTF2"/>
    <property type="match status" value="1"/>
</dbReference>
<dbReference type="Gene3D" id="3.10.450.50">
    <property type="match status" value="1"/>
</dbReference>
<dbReference type="InterPro" id="IPR018222">
    <property type="entry name" value="Nuclear_transport_factor_2_euk"/>
</dbReference>
<dbReference type="CDD" id="cd00780">
    <property type="entry name" value="NTF2"/>
    <property type="match status" value="1"/>
</dbReference>
<gene>
    <name evidence="10" type="primary">NTF2</name>
    <name evidence="10" type="ORF">MEQU1_000049</name>
</gene>
<feature type="domain" description="NTF2" evidence="9">
    <location>
        <begin position="4"/>
        <end position="121"/>
    </location>
</feature>
<dbReference type="SUPFAM" id="SSF54534">
    <property type="entry name" value="FKBP-like"/>
    <property type="match status" value="1"/>
</dbReference>
<dbReference type="InterPro" id="IPR002075">
    <property type="entry name" value="NTF2_dom"/>
</dbReference>
<organism evidence="10 11">
    <name type="scientific">Malassezia equina</name>
    <dbReference type="NCBI Taxonomy" id="1381935"/>
    <lineage>
        <taxon>Eukaryota</taxon>
        <taxon>Fungi</taxon>
        <taxon>Dikarya</taxon>
        <taxon>Basidiomycota</taxon>
        <taxon>Ustilaginomycotina</taxon>
        <taxon>Malasseziomycetes</taxon>
        <taxon>Malasseziales</taxon>
        <taxon>Malasseziaceae</taxon>
        <taxon>Malassezia</taxon>
    </lineage>
</organism>
<dbReference type="EC" id="5.2.1.8" evidence="7"/>
<dbReference type="FunFam" id="3.10.50.40:FF:000025">
    <property type="entry name" value="Peptidylprolyl isomerase"/>
    <property type="match status" value="1"/>
</dbReference>
<dbReference type="PROSITE" id="PS50177">
    <property type="entry name" value="NTF2_DOMAIN"/>
    <property type="match status" value="1"/>
</dbReference>
<evidence type="ECO:0000313" key="10">
    <source>
        <dbReference type="EMBL" id="WFD21400.1"/>
    </source>
</evidence>
<dbReference type="Pfam" id="PF00254">
    <property type="entry name" value="FKBP_C"/>
    <property type="match status" value="1"/>
</dbReference>
<evidence type="ECO:0000256" key="7">
    <source>
        <dbReference type="PROSITE-ProRule" id="PRU00277"/>
    </source>
</evidence>
<keyword evidence="4 7" id="KW-0697">Rotamase</keyword>
<dbReference type="AlphaFoldDB" id="A0AAF0J1V3"/>
<keyword evidence="11" id="KW-1185">Reference proteome</keyword>
<dbReference type="GO" id="GO:0005635">
    <property type="term" value="C:nuclear envelope"/>
    <property type="evidence" value="ECO:0007669"/>
    <property type="project" value="UniProtKB-ARBA"/>
</dbReference>
<evidence type="ECO:0000259" key="9">
    <source>
        <dbReference type="PROSITE" id="PS50177"/>
    </source>
</evidence>
<comment type="catalytic activity">
    <reaction evidence="1 7">
        <text>[protein]-peptidylproline (omega=180) = [protein]-peptidylproline (omega=0)</text>
        <dbReference type="Rhea" id="RHEA:16237"/>
        <dbReference type="Rhea" id="RHEA-COMP:10747"/>
        <dbReference type="Rhea" id="RHEA-COMP:10748"/>
        <dbReference type="ChEBI" id="CHEBI:83833"/>
        <dbReference type="ChEBI" id="CHEBI:83834"/>
        <dbReference type="EC" id="5.2.1.8"/>
    </reaction>
</comment>
<dbReference type="InterPro" id="IPR001179">
    <property type="entry name" value="PPIase_FKBP_dom"/>
</dbReference>
<evidence type="ECO:0000259" key="8">
    <source>
        <dbReference type="PROSITE" id="PS50059"/>
    </source>
</evidence>
<dbReference type="SUPFAM" id="SSF54427">
    <property type="entry name" value="NTF2-like"/>
    <property type="match status" value="1"/>
</dbReference>
<dbReference type="PANTHER" id="PTHR10516:SF443">
    <property type="entry name" value="FK506-BINDING PROTEIN 59-RELATED"/>
    <property type="match status" value="1"/>
</dbReference>
<comment type="subcellular location">
    <subcellularLocation>
        <location evidence="2">Cytoplasm</location>
    </subcellularLocation>
</comment>